<protein>
    <recommendedName>
        <fullName evidence="2 7">Spindle pole component 29</fullName>
    </recommendedName>
</protein>
<keyword evidence="4 7" id="KW-0206">Cytoskeleton</keyword>
<dbReference type="KEGG" id="kaf:KAFR_0H02720"/>
<evidence type="ECO:0000256" key="4">
    <source>
        <dbReference type="ARBA" id="ARBA00023212"/>
    </source>
</evidence>
<dbReference type="GO" id="GO:0005634">
    <property type="term" value="C:nucleus"/>
    <property type="evidence" value="ECO:0007669"/>
    <property type="project" value="UniProtKB-SubCell"/>
</dbReference>
<dbReference type="GeneID" id="13887677"/>
<name>H2AZC5_KAZAF</name>
<evidence type="ECO:0000313" key="11">
    <source>
        <dbReference type="Proteomes" id="UP000005220"/>
    </source>
</evidence>
<dbReference type="GO" id="GO:0005823">
    <property type="term" value="C:central plaque of spindle pole body"/>
    <property type="evidence" value="ECO:0007669"/>
    <property type="project" value="InterPro"/>
</dbReference>
<evidence type="ECO:0000256" key="9">
    <source>
        <dbReference type="SAM" id="MobiDB-lite"/>
    </source>
</evidence>
<evidence type="ECO:0000256" key="7">
    <source>
        <dbReference type="RuleBase" id="RU362139"/>
    </source>
</evidence>
<evidence type="ECO:0000256" key="8">
    <source>
        <dbReference type="SAM" id="Coils"/>
    </source>
</evidence>
<keyword evidence="8" id="KW-0175">Coiled coil</keyword>
<keyword evidence="11" id="KW-1185">Reference proteome</keyword>
<evidence type="ECO:0000256" key="1">
    <source>
        <dbReference type="ARBA" id="ARBA00009217"/>
    </source>
</evidence>
<dbReference type="InParanoid" id="H2AZC5"/>
<comment type="subcellular location">
    <subcellularLocation>
        <location evidence="7">Cytoplasm</location>
        <location evidence="7">Cytoskeleton</location>
        <location evidence="7">Microtubule organizing center</location>
        <location evidence="7">Spindle pole body</location>
    </subcellularLocation>
    <subcellularLocation>
        <location evidence="7">Nucleus</location>
    </subcellularLocation>
</comment>
<dbReference type="HOGENOM" id="CLU_1214928_0_0_1"/>
<evidence type="ECO:0000256" key="2">
    <source>
        <dbReference type="ARBA" id="ARBA00016328"/>
    </source>
</evidence>
<evidence type="ECO:0000256" key="5">
    <source>
        <dbReference type="ARBA" id="ARBA00023242"/>
    </source>
</evidence>
<comment type="similarity">
    <text evidence="1 7">Belongs to the SPC29 family.</text>
</comment>
<dbReference type="FunCoup" id="H2AZC5">
    <property type="interactions" value="279"/>
</dbReference>
<feature type="coiled-coil region" evidence="8">
    <location>
        <begin position="122"/>
        <end position="149"/>
    </location>
</feature>
<dbReference type="AlphaFoldDB" id="H2AZC5"/>
<dbReference type="GO" id="GO:0005200">
    <property type="term" value="F:structural constituent of cytoskeleton"/>
    <property type="evidence" value="ECO:0007669"/>
    <property type="project" value="InterPro"/>
</dbReference>
<feature type="compositionally biased region" description="Polar residues" evidence="9">
    <location>
        <begin position="87"/>
        <end position="104"/>
    </location>
</feature>
<evidence type="ECO:0000313" key="10">
    <source>
        <dbReference type="EMBL" id="CCF59681.1"/>
    </source>
</evidence>
<dbReference type="Pfam" id="PF17082">
    <property type="entry name" value="Spc29"/>
    <property type="match status" value="1"/>
</dbReference>
<evidence type="ECO:0000256" key="6">
    <source>
        <dbReference type="ARBA" id="ARBA00025108"/>
    </source>
</evidence>
<keyword evidence="3 7" id="KW-0963">Cytoplasm</keyword>
<sequence length="228" mass="26977">MSANDTFTKDFFNRASTQDSLRDIMKESEEIMKRNGSLQDTTVFNRSKDKLLYGKNDGYNDRLQTDSLLDDKLRQQLRGNAPLPSSRIPSASTLLENNRSNSQRSNDMEKIIDFMYKSSNEIKLLKQTVHDQSLELKNLKNELGLQRQENLNLNFKIKDLDRTIRVNDRDLPYLENNQRSSSANLNYEPNRSLSFRNYSDRFNDTRFQEYPRNYEEEDTKKLLNTRFF</sequence>
<dbReference type="GO" id="GO:0030474">
    <property type="term" value="P:spindle pole body duplication"/>
    <property type="evidence" value="ECO:0007669"/>
    <property type="project" value="InterPro"/>
</dbReference>
<feature type="region of interest" description="Disordered" evidence="9">
    <location>
        <begin position="79"/>
        <end position="104"/>
    </location>
</feature>
<accession>H2AZC5</accession>
<dbReference type="EMBL" id="HE650828">
    <property type="protein sequence ID" value="CCF59681.1"/>
    <property type="molecule type" value="Genomic_DNA"/>
</dbReference>
<dbReference type="RefSeq" id="XP_003958816.1">
    <property type="nucleotide sequence ID" value="XM_003958767.1"/>
</dbReference>
<keyword evidence="5 7" id="KW-0539">Nucleus</keyword>
<dbReference type="InterPro" id="IPR031392">
    <property type="entry name" value="Spc29"/>
</dbReference>
<reference evidence="10 11" key="1">
    <citation type="journal article" date="2011" name="Proc. Natl. Acad. Sci. U.S.A.">
        <title>Evolutionary erosion of yeast sex chromosomes by mating-type switching accidents.</title>
        <authorList>
            <person name="Gordon J.L."/>
            <person name="Armisen D."/>
            <person name="Proux-Wera E."/>
            <person name="Oheigeartaigh S.S."/>
            <person name="Byrne K.P."/>
            <person name="Wolfe K.H."/>
        </authorList>
    </citation>
    <scope>NUCLEOTIDE SEQUENCE [LARGE SCALE GENOMIC DNA]</scope>
    <source>
        <strain evidence="11">ATCC 22294 / BCRC 22015 / CBS 2517 / CECT 1963 / NBRC 1671 / NRRL Y-8276</strain>
    </source>
</reference>
<evidence type="ECO:0000256" key="3">
    <source>
        <dbReference type="ARBA" id="ARBA00022490"/>
    </source>
</evidence>
<organism evidence="10 11">
    <name type="scientific">Kazachstania africana (strain ATCC 22294 / BCRC 22015 / CBS 2517 / CECT 1963 / NBRC 1671 / NRRL Y-8276)</name>
    <name type="common">Yeast</name>
    <name type="synonym">Kluyveromyces africanus</name>
    <dbReference type="NCBI Taxonomy" id="1071382"/>
    <lineage>
        <taxon>Eukaryota</taxon>
        <taxon>Fungi</taxon>
        <taxon>Dikarya</taxon>
        <taxon>Ascomycota</taxon>
        <taxon>Saccharomycotina</taxon>
        <taxon>Saccharomycetes</taxon>
        <taxon>Saccharomycetales</taxon>
        <taxon>Saccharomycetaceae</taxon>
        <taxon>Kazachstania</taxon>
    </lineage>
</organism>
<comment type="function">
    <text evidence="6">Component of the spindle pole body (SPB) required for the proper execution of spindle pole body (SPB) duplication. Links the central plaque component SPC42 to the inner plaque component SPC110.</text>
</comment>
<dbReference type="Proteomes" id="UP000005220">
    <property type="component" value="Chromosome 8"/>
</dbReference>
<proteinExistence type="inferred from homology"/>
<gene>
    <name evidence="10" type="primary">KAFR0H02720</name>
    <name evidence="7" type="synonym">SPC29</name>
    <name evidence="10" type="ORF">KAFR_0H02720</name>
</gene>